<dbReference type="PRINTS" id="PR00038">
    <property type="entry name" value="HTHLUXR"/>
</dbReference>
<organism evidence="3 4">
    <name type="scientific">Vulcanimicrobium alpinum</name>
    <dbReference type="NCBI Taxonomy" id="3016050"/>
    <lineage>
        <taxon>Bacteria</taxon>
        <taxon>Bacillati</taxon>
        <taxon>Vulcanimicrobiota</taxon>
        <taxon>Vulcanimicrobiia</taxon>
        <taxon>Vulcanimicrobiales</taxon>
        <taxon>Vulcanimicrobiaceae</taxon>
        <taxon>Vulcanimicrobium</taxon>
    </lineage>
</organism>
<accession>A0AAN2CAW4</accession>
<dbReference type="GO" id="GO:0003677">
    <property type="term" value="F:DNA binding"/>
    <property type="evidence" value="ECO:0007669"/>
    <property type="project" value="UniProtKB-KW"/>
</dbReference>
<sequence>MAEPQEAEDLAAAGRFDDALRAAARAAEATAEPGGAVSWAQAGLFAAAIGKRGESAKAMQRSRALLRAHPHGADALTTRAYLALATIVLGHDARARSAIAGLRGEAHRGDEAANALADATQSFRERYGGHADGAVDLEQPLRALDDAGRASLVRVIRALPERAPERGKVALLSKAEKRVLLLAAGGATSKEIAAELGRSSQTVDVHIRSICRKLGVSGRRQAVVAAIRQGLIAERRSR</sequence>
<keyword evidence="4" id="KW-1185">Reference proteome</keyword>
<proteinExistence type="predicted"/>
<dbReference type="SMART" id="SM00421">
    <property type="entry name" value="HTH_LUXR"/>
    <property type="match status" value="1"/>
</dbReference>
<feature type="domain" description="HTH luxR-type" evidence="2">
    <location>
        <begin position="165"/>
        <end position="230"/>
    </location>
</feature>
<evidence type="ECO:0000256" key="1">
    <source>
        <dbReference type="ARBA" id="ARBA00023125"/>
    </source>
</evidence>
<dbReference type="Gene3D" id="1.10.10.10">
    <property type="entry name" value="Winged helix-like DNA-binding domain superfamily/Winged helix DNA-binding domain"/>
    <property type="match status" value="1"/>
</dbReference>
<dbReference type="InterPro" id="IPR036388">
    <property type="entry name" value="WH-like_DNA-bd_sf"/>
</dbReference>
<reference evidence="3 4" key="1">
    <citation type="journal article" date="2022" name="ISME Commun">
        <title>Vulcanimicrobium alpinus gen. nov. sp. nov., the first cultivated representative of the candidate phylum 'Eremiobacterota', is a metabolically versatile aerobic anoxygenic phototroph.</title>
        <authorList>
            <person name="Yabe S."/>
            <person name="Muto K."/>
            <person name="Abe K."/>
            <person name="Yokota A."/>
            <person name="Staudigel H."/>
            <person name="Tebo B.M."/>
        </authorList>
    </citation>
    <scope>NUCLEOTIDE SEQUENCE [LARGE SCALE GENOMIC DNA]</scope>
    <source>
        <strain evidence="3 4">WC8-2</strain>
    </source>
</reference>
<dbReference type="GO" id="GO:0006355">
    <property type="term" value="P:regulation of DNA-templated transcription"/>
    <property type="evidence" value="ECO:0007669"/>
    <property type="project" value="InterPro"/>
</dbReference>
<dbReference type="Pfam" id="PF00196">
    <property type="entry name" value="GerE"/>
    <property type="match status" value="1"/>
</dbReference>
<protein>
    <recommendedName>
        <fullName evidence="2">HTH luxR-type domain-containing protein</fullName>
    </recommendedName>
</protein>
<dbReference type="Proteomes" id="UP001317532">
    <property type="component" value="Chromosome"/>
</dbReference>
<dbReference type="KEGG" id="vab:WPS_30600"/>
<gene>
    <name evidence="3" type="ORF">WPS_30600</name>
</gene>
<dbReference type="InterPro" id="IPR016032">
    <property type="entry name" value="Sig_transdc_resp-reg_C-effctor"/>
</dbReference>
<dbReference type="RefSeq" id="WP_317995352.1">
    <property type="nucleotide sequence ID" value="NZ_AP025523.1"/>
</dbReference>
<evidence type="ECO:0000313" key="4">
    <source>
        <dbReference type="Proteomes" id="UP001317532"/>
    </source>
</evidence>
<dbReference type="InterPro" id="IPR039420">
    <property type="entry name" value="WalR-like"/>
</dbReference>
<evidence type="ECO:0000259" key="2">
    <source>
        <dbReference type="PROSITE" id="PS50043"/>
    </source>
</evidence>
<dbReference type="EMBL" id="AP025523">
    <property type="protein sequence ID" value="BDE07784.1"/>
    <property type="molecule type" value="Genomic_DNA"/>
</dbReference>
<dbReference type="PROSITE" id="PS00622">
    <property type="entry name" value="HTH_LUXR_1"/>
    <property type="match status" value="1"/>
</dbReference>
<dbReference type="PANTHER" id="PTHR43214">
    <property type="entry name" value="TWO-COMPONENT RESPONSE REGULATOR"/>
    <property type="match status" value="1"/>
</dbReference>
<dbReference type="PROSITE" id="PS50043">
    <property type="entry name" value="HTH_LUXR_2"/>
    <property type="match status" value="1"/>
</dbReference>
<name>A0AAN2CAW4_UNVUL</name>
<dbReference type="InterPro" id="IPR000792">
    <property type="entry name" value="Tscrpt_reg_LuxR_C"/>
</dbReference>
<dbReference type="AlphaFoldDB" id="A0AAN2CAW4"/>
<keyword evidence="1" id="KW-0238">DNA-binding</keyword>
<evidence type="ECO:0000313" key="3">
    <source>
        <dbReference type="EMBL" id="BDE07784.1"/>
    </source>
</evidence>
<dbReference type="SUPFAM" id="SSF46894">
    <property type="entry name" value="C-terminal effector domain of the bipartite response regulators"/>
    <property type="match status" value="1"/>
</dbReference>
<dbReference type="CDD" id="cd06170">
    <property type="entry name" value="LuxR_C_like"/>
    <property type="match status" value="1"/>
</dbReference>